<sequence length="485" mass="51118">MDVGHERAVGKTTANETGLSVDQHPAQDGSVEASVSAERFQWSPCTMRFAAILPFLAAALAVPFDASNSDDAIKLMQNILSGIAPKAATPEFMNAAAVQLPQFVGDTNAPAPVPQKEVIPEFVAPVAESPSAEAPVSDSKTSAAAAATSSAAAPSPVVPSTTVSPEAPVTSAVPVASSTDIPVAVPTSAVIVAPAPQSADSISTVAPQPSPIPSTPDTSNNNKARIVIYTNDLSDAILSTKYTHINVNFWNREYNDWTIDARKFQAAGKKVLISAYGGGANPTSNGNDAAEDARLLAEFVQRNGLDGVDIDWEDDPTLGKGGEQWLIKLTRELRARLPSPQYLISHAPQGPHFSPGLYSGGAYITVDKEAGDMIDFYNIQFYNQGGTAYDDCQCLLFKANGWAPQTSVFEIHQNLGIPLHKLVVGKPVTQAGVEGGSTGYMDPSGLTECFRQAGKQGWNAGAMGWRFGLDTDGTWAEELSKSLAM</sequence>
<keyword evidence="7" id="KW-0624">Polysaccharide degradation</keyword>
<gene>
    <name evidence="12" type="ORF">CcCBS67573_g01371</name>
</gene>
<evidence type="ECO:0000256" key="6">
    <source>
        <dbReference type="ARBA" id="ARBA00023295"/>
    </source>
</evidence>
<dbReference type="OrthoDB" id="2114643at2759"/>
<comment type="caution">
    <text evidence="12">The sequence shown here is derived from an EMBL/GenBank/DDBJ whole genome shotgun (WGS) entry which is preliminary data.</text>
</comment>
<protein>
    <recommendedName>
        <fullName evidence="2">chitinase</fullName>
        <ecNumber evidence="2">3.2.1.14</ecNumber>
    </recommendedName>
</protein>
<evidence type="ECO:0000313" key="13">
    <source>
        <dbReference type="Proteomes" id="UP000320333"/>
    </source>
</evidence>
<dbReference type="SUPFAM" id="SSF51445">
    <property type="entry name" value="(Trans)glycosidases"/>
    <property type="match status" value="1"/>
</dbReference>
<proteinExistence type="inferred from homology"/>
<dbReference type="GO" id="GO:0006032">
    <property type="term" value="P:chitin catabolic process"/>
    <property type="evidence" value="ECO:0007669"/>
    <property type="project" value="UniProtKB-KW"/>
</dbReference>
<dbReference type="PANTHER" id="PTHR45708:SF49">
    <property type="entry name" value="ENDOCHITINASE"/>
    <property type="match status" value="1"/>
</dbReference>
<keyword evidence="6 8" id="KW-0326">Glycosidase</keyword>
<evidence type="ECO:0000256" key="2">
    <source>
        <dbReference type="ARBA" id="ARBA00012729"/>
    </source>
</evidence>
<dbReference type="GO" id="GO:0008843">
    <property type="term" value="F:endochitinase activity"/>
    <property type="evidence" value="ECO:0007669"/>
    <property type="project" value="UniProtKB-EC"/>
</dbReference>
<dbReference type="Gene3D" id="3.20.20.80">
    <property type="entry name" value="Glycosidases"/>
    <property type="match status" value="1"/>
</dbReference>
<evidence type="ECO:0000256" key="5">
    <source>
        <dbReference type="ARBA" id="ARBA00023277"/>
    </source>
</evidence>
<evidence type="ECO:0000256" key="10">
    <source>
        <dbReference type="SAM" id="MobiDB-lite"/>
    </source>
</evidence>
<organism evidence="12 13">
    <name type="scientific">Chytriomyces confervae</name>
    <dbReference type="NCBI Taxonomy" id="246404"/>
    <lineage>
        <taxon>Eukaryota</taxon>
        <taxon>Fungi</taxon>
        <taxon>Fungi incertae sedis</taxon>
        <taxon>Chytridiomycota</taxon>
        <taxon>Chytridiomycota incertae sedis</taxon>
        <taxon>Chytridiomycetes</taxon>
        <taxon>Chytridiales</taxon>
        <taxon>Chytriomycetaceae</taxon>
        <taxon>Chytriomyces</taxon>
    </lineage>
</organism>
<feature type="domain" description="GH18" evidence="11">
    <location>
        <begin position="221"/>
        <end position="485"/>
    </location>
</feature>
<dbReference type="EMBL" id="QEAP01000022">
    <property type="protein sequence ID" value="TPX77393.1"/>
    <property type="molecule type" value="Genomic_DNA"/>
</dbReference>
<evidence type="ECO:0000256" key="8">
    <source>
        <dbReference type="RuleBase" id="RU000489"/>
    </source>
</evidence>
<feature type="region of interest" description="Disordered" evidence="10">
    <location>
        <begin position="147"/>
        <end position="166"/>
    </location>
</feature>
<evidence type="ECO:0000259" key="11">
    <source>
        <dbReference type="PROSITE" id="PS51910"/>
    </source>
</evidence>
<evidence type="ECO:0000256" key="3">
    <source>
        <dbReference type="ARBA" id="ARBA00022801"/>
    </source>
</evidence>
<evidence type="ECO:0000256" key="7">
    <source>
        <dbReference type="ARBA" id="ARBA00023326"/>
    </source>
</evidence>
<dbReference type="CDD" id="cd00598">
    <property type="entry name" value="GH18_chitinase-like"/>
    <property type="match status" value="1"/>
</dbReference>
<dbReference type="InterPro" id="IPR001579">
    <property type="entry name" value="Glyco_hydro_18_chit_AS"/>
</dbReference>
<dbReference type="InterPro" id="IPR001223">
    <property type="entry name" value="Glyco_hydro18_cat"/>
</dbReference>
<evidence type="ECO:0000313" key="12">
    <source>
        <dbReference type="EMBL" id="TPX77393.1"/>
    </source>
</evidence>
<dbReference type="PROSITE" id="PS51910">
    <property type="entry name" value="GH18_2"/>
    <property type="match status" value="1"/>
</dbReference>
<feature type="region of interest" description="Disordered" evidence="10">
    <location>
        <begin position="200"/>
        <end position="219"/>
    </location>
</feature>
<dbReference type="AlphaFoldDB" id="A0A507FMB3"/>
<feature type="region of interest" description="Disordered" evidence="10">
    <location>
        <begin position="1"/>
        <end position="27"/>
    </location>
</feature>
<evidence type="ECO:0000256" key="4">
    <source>
        <dbReference type="ARBA" id="ARBA00023024"/>
    </source>
</evidence>
<name>A0A507FMB3_9FUNG</name>
<keyword evidence="4" id="KW-0146">Chitin degradation</keyword>
<keyword evidence="5" id="KW-0119">Carbohydrate metabolism</keyword>
<evidence type="ECO:0000256" key="1">
    <source>
        <dbReference type="ARBA" id="ARBA00000822"/>
    </source>
</evidence>
<dbReference type="InterPro" id="IPR050542">
    <property type="entry name" value="Glycosyl_Hydrlase18_Chitinase"/>
</dbReference>
<comment type="similarity">
    <text evidence="9">Belongs to the glycosyl hydrolase 18 family.</text>
</comment>
<dbReference type="Proteomes" id="UP000320333">
    <property type="component" value="Unassembled WGS sequence"/>
</dbReference>
<keyword evidence="3 8" id="KW-0378">Hydrolase</keyword>
<comment type="catalytic activity">
    <reaction evidence="1">
        <text>Random endo-hydrolysis of N-acetyl-beta-D-glucosaminide (1-&gt;4)-beta-linkages in chitin and chitodextrins.</text>
        <dbReference type="EC" id="3.2.1.14"/>
    </reaction>
</comment>
<dbReference type="GO" id="GO:0000272">
    <property type="term" value="P:polysaccharide catabolic process"/>
    <property type="evidence" value="ECO:0007669"/>
    <property type="project" value="UniProtKB-KW"/>
</dbReference>
<evidence type="ECO:0000256" key="9">
    <source>
        <dbReference type="RuleBase" id="RU004453"/>
    </source>
</evidence>
<keyword evidence="13" id="KW-1185">Reference proteome</keyword>
<reference evidence="12 13" key="1">
    <citation type="journal article" date="2019" name="Sci. Rep.">
        <title>Comparative genomics of chytrid fungi reveal insights into the obligate biotrophic and pathogenic lifestyle of Synchytrium endobioticum.</title>
        <authorList>
            <person name="van de Vossenberg B.T.L.H."/>
            <person name="Warris S."/>
            <person name="Nguyen H.D.T."/>
            <person name="van Gent-Pelzer M.P.E."/>
            <person name="Joly D.L."/>
            <person name="van de Geest H.C."/>
            <person name="Bonants P.J.M."/>
            <person name="Smith D.S."/>
            <person name="Levesque C.A."/>
            <person name="van der Lee T.A.J."/>
        </authorList>
    </citation>
    <scope>NUCLEOTIDE SEQUENCE [LARGE SCALE GENOMIC DNA]</scope>
    <source>
        <strain evidence="12 13">CBS 675.73</strain>
    </source>
</reference>
<dbReference type="PANTHER" id="PTHR45708">
    <property type="entry name" value="ENDOCHITINASE"/>
    <property type="match status" value="1"/>
</dbReference>
<accession>A0A507FMB3</accession>
<dbReference type="PROSITE" id="PS01095">
    <property type="entry name" value="GH18_1"/>
    <property type="match status" value="1"/>
</dbReference>
<dbReference type="Pfam" id="PF00704">
    <property type="entry name" value="Glyco_hydro_18"/>
    <property type="match status" value="1"/>
</dbReference>
<dbReference type="EC" id="3.2.1.14" evidence="2"/>
<dbReference type="InterPro" id="IPR017853">
    <property type="entry name" value="GH"/>
</dbReference>